<protein>
    <submittedName>
        <fullName evidence="2">PilW family protein</fullName>
    </submittedName>
</protein>
<dbReference type="Proteomes" id="UP001500021">
    <property type="component" value="Unassembled WGS sequence"/>
</dbReference>
<organism evidence="2 3">
    <name type="scientific">Colwellia asteriadis</name>
    <dbReference type="NCBI Taxonomy" id="517723"/>
    <lineage>
        <taxon>Bacteria</taxon>
        <taxon>Pseudomonadati</taxon>
        <taxon>Pseudomonadota</taxon>
        <taxon>Gammaproteobacteria</taxon>
        <taxon>Alteromonadales</taxon>
        <taxon>Colwelliaceae</taxon>
        <taxon>Colwellia</taxon>
    </lineage>
</organism>
<evidence type="ECO:0000256" key="1">
    <source>
        <dbReference type="SAM" id="Phobius"/>
    </source>
</evidence>
<comment type="caution">
    <text evidence="2">The sequence shown here is derived from an EMBL/GenBank/DDBJ whole genome shotgun (WGS) entry which is preliminary data.</text>
</comment>
<dbReference type="PROSITE" id="PS00409">
    <property type="entry name" value="PROKAR_NTER_METHYL"/>
    <property type="match status" value="1"/>
</dbReference>
<dbReference type="EMBL" id="BAAAFA010000001">
    <property type="protein sequence ID" value="GAA0809971.1"/>
    <property type="molecule type" value="Genomic_DNA"/>
</dbReference>
<sequence length="332" mass="35770">MVKVIRNKGSLLQRGFTLVELFVALVIGLVLFAGVMSIFVGMRTTSAETSSYGELQENGRFAISLLTEDLLRQNFWGDFDGVFNTPAIALAPGLAAPGNECNGGGLNNGTFPTGVGPFRTLWGEVVADASPMGCFNDARIGSDVIQIKRVVSTPLAIAPAGNFHLVSNMSEGVLFTSGVVPAINNGRVWQYQHHVYYVRDEAQGASGNTVPVLMQGQLTNQMAFAPVVDGIEMIRFMYGVDTTTDPTLPGYGSIDAYISADNMTEALWNNAGGTRILAVKVYVLARNIMPDAKYTNTNTYQLGNLAVVVNDNYRRLLFSSTVTLFNAGVDAW</sequence>
<keyword evidence="1" id="KW-1133">Transmembrane helix</keyword>
<evidence type="ECO:0000313" key="3">
    <source>
        <dbReference type="Proteomes" id="UP001500021"/>
    </source>
</evidence>
<proteinExistence type="predicted"/>
<dbReference type="InterPro" id="IPR032092">
    <property type="entry name" value="PilW"/>
</dbReference>
<dbReference type="InterPro" id="IPR012902">
    <property type="entry name" value="N_methyl_site"/>
</dbReference>
<feature type="transmembrane region" description="Helical" evidence="1">
    <location>
        <begin position="21"/>
        <end position="42"/>
    </location>
</feature>
<reference evidence="2 3" key="1">
    <citation type="journal article" date="2019" name="Int. J. Syst. Evol. Microbiol.">
        <title>The Global Catalogue of Microorganisms (GCM) 10K type strain sequencing project: providing services to taxonomists for standard genome sequencing and annotation.</title>
        <authorList>
            <consortium name="The Broad Institute Genomics Platform"/>
            <consortium name="The Broad Institute Genome Sequencing Center for Infectious Disease"/>
            <person name="Wu L."/>
            <person name="Ma J."/>
        </authorList>
    </citation>
    <scope>NUCLEOTIDE SEQUENCE [LARGE SCALE GENOMIC DNA]</scope>
    <source>
        <strain evidence="2 3">JCM 15608</strain>
    </source>
</reference>
<name>A0ABN1L2F7_9GAMM</name>
<accession>A0ABN1L2F7</accession>
<gene>
    <name evidence="2" type="ORF">GCM10009111_00160</name>
</gene>
<keyword evidence="1" id="KW-0812">Transmembrane</keyword>
<dbReference type="RefSeq" id="WP_343813444.1">
    <property type="nucleotide sequence ID" value="NZ_BAAAFA010000001.1"/>
</dbReference>
<keyword evidence="3" id="KW-1185">Reference proteome</keyword>
<dbReference type="Pfam" id="PF16074">
    <property type="entry name" value="PilW"/>
    <property type="match status" value="1"/>
</dbReference>
<dbReference type="NCBIfam" id="TIGR02532">
    <property type="entry name" value="IV_pilin_GFxxxE"/>
    <property type="match status" value="1"/>
</dbReference>
<evidence type="ECO:0000313" key="2">
    <source>
        <dbReference type="EMBL" id="GAA0809971.1"/>
    </source>
</evidence>
<dbReference type="Pfam" id="PF07963">
    <property type="entry name" value="N_methyl"/>
    <property type="match status" value="1"/>
</dbReference>
<keyword evidence="1" id="KW-0472">Membrane</keyword>